<keyword evidence="2" id="KW-0808">Transferase</keyword>
<dbReference type="OrthoDB" id="9795199at2"/>
<accession>A0A1H3UZM9</accession>
<reference evidence="3" key="1">
    <citation type="submission" date="2016-10" db="EMBL/GenBank/DDBJ databases">
        <authorList>
            <person name="Varghese N."/>
            <person name="Submissions S."/>
        </authorList>
    </citation>
    <scope>NUCLEOTIDE SEQUENCE [LARGE SCALE GENOMIC DNA]</scope>
    <source>
        <strain evidence="3">DSM 44718</strain>
    </source>
</reference>
<dbReference type="STRING" id="137265.SAMN05421684_8512"/>
<evidence type="ECO:0000313" key="2">
    <source>
        <dbReference type="EMBL" id="SDZ67766.1"/>
    </source>
</evidence>
<dbReference type="EMBL" id="FNQB01000008">
    <property type="protein sequence ID" value="SDZ67766.1"/>
    <property type="molecule type" value="Genomic_DNA"/>
</dbReference>
<dbReference type="GO" id="GO:0016747">
    <property type="term" value="F:acyltransferase activity, transferring groups other than amino-acyl groups"/>
    <property type="evidence" value="ECO:0007669"/>
    <property type="project" value="InterPro"/>
</dbReference>
<dbReference type="Proteomes" id="UP000199632">
    <property type="component" value="Unassembled WGS sequence"/>
</dbReference>
<dbReference type="PROSITE" id="PS51186">
    <property type="entry name" value="GNAT"/>
    <property type="match status" value="1"/>
</dbReference>
<dbReference type="Pfam" id="PF13302">
    <property type="entry name" value="Acetyltransf_3"/>
    <property type="match status" value="1"/>
</dbReference>
<dbReference type="SUPFAM" id="SSF55729">
    <property type="entry name" value="Acyl-CoA N-acyltransferases (Nat)"/>
    <property type="match status" value="1"/>
</dbReference>
<name>A0A1H3UZM9_9ACTN</name>
<sequence length="206" mass="22634">MLPSPVLEGSLVRLEPLSHRHAPDLIAAVAEDRDSYAWTWVPAPEQVGSYIDAQLERAAAGQMTPYAQVALSSGRAIGATAYWDPRRWPDSDDLFAIEVGFTWLAASAHGTGINTEAKLLLFENAFSDWHVERVDLKTDARNARSRAAIASTGATFEGVLRRWSRSWTPGEDGLLRDSAMFSVIAPEWPACRTTLRQRLARQAASG</sequence>
<protein>
    <submittedName>
        <fullName evidence="2">Protein N-acetyltransferase, RimJ/RimL family</fullName>
    </submittedName>
</protein>
<feature type="domain" description="N-acetyltransferase" evidence="1">
    <location>
        <begin position="12"/>
        <end position="177"/>
    </location>
</feature>
<dbReference type="AlphaFoldDB" id="A0A1H3UZM9"/>
<proteinExistence type="predicted"/>
<dbReference type="PANTHER" id="PTHR43610:SF1">
    <property type="entry name" value="N-ACETYLTRANSFERASE DOMAIN-CONTAINING PROTEIN"/>
    <property type="match status" value="1"/>
</dbReference>
<gene>
    <name evidence="2" type="ORF">SAMN05421684_8512</name>
</gene>
<dbReference type="PANTHER" id="PTHR43610">
    <property type="entry name" value="BLL6696 PROTEIN"/>
    <property type="match status" value="1"/>
</dbReference>
<evidence type="ECO:0000259" key="1">
    <source>
        <dbReference type="PROSITE" id="PS51186"/>
    </source>
</evidence>
<dbReference type="InterPro" id="IPR016181">
    <property type="entry name" value="Acyl_CoA_acyltransferase"/>
</dbReference>
<organism evidence="2 3">
    <name type="scientific">Asanoa ishikariensis</name>
    <dbReference type="NCBI Taxonomy" id="137265"/>
    <lineage>
        <taxon>Bacteria</taxon>
        <taxon>Bacillati</taxon>
        <taxon>Actinomycetota</taxon>
        <taxon>Actinomycetes</taxon>
        <taxon>Micromonosporales</taxon>
        <taxon>Micromonosporaceae</taxon>
        <taxon>Asanoa</taxon>
    </lineage>
</organism>
<dbReference type="Gene3D" id="3.40.630.30">
    <property type="match status" value="1"/>
</dbReference>
<dbReference type="InterPro" id="IPR000182">
    <property type="entry name" value="GNAT_dom"/>
</dbReference>
<evidence type="ECO:0000313" key="3">
    <source>
        <dbReference type="Proteomes" id="UP000199632"/>
    </source>
</evidence>
<keyword evidence="3" id="KW-1185">Reference proteome</keyword>
<dbReference type="RefSeq" id="WP_090805094.1">
    <property type="nucleotide sequence ID" value="NZ_BOND01000005.1"/>
</dbReference>